<keyword evidence="1" id="KW-0472">Membrane</keyword>
<keyword evidence="1" id="KW-1133">Transmembrane helix</keyword>
<dbReference type="RefSeq" id="WP_068337751.1">
    <property type="nucleotide sequence ID" value="NZ_LQBP01000006.1"/>
</dbReference>
<feature type="transmembrane region" description="Helical" evidence="1">
    <location>
        <begin position="100"/>
        <end position="118"/>
    </location>
</feature>
<keyword evidence="3" id="KW-1185">Reference proteome</keyword>
<evidence type="ECO:0000313" key="3">
    <source>
        <dbReference type="Proteomes" id="UP000053690"/>
    </source>
</evidence>
<evidence type="ECO:0000256" key="1">
    <source>
        <dbReference type="SAM" id="Phobius"/>
    </source>
</evidence>
<dbReference type="AlphaFoldDB" id="A0A0X3TSH9"/>
<gene>
    <name evidence="2" type="ORF">AVO44_13305</name>
</gene>
<protein>
    <recommendedName>
        <fullName evidence="4">Transmembrane protein</fullName>
    </recommendedName>
</protein>
<feature type="transmembrane region" description="Helical" evidence="1">
    <location>
        <begin position="67"/>
        <end position="88"/>
    </location>
</feature>
<organism evidence="2 3">
    <name type="scientific">Ruegeria profundi</name>
    <dbReference type="NCBI Taxonomy" id="1685378"/>
    <lineage>
        <taxon>Bacteria</taxon>
        <taxon>Pseudomonadati</taxon>
        <taxon>Pseudomonadota</taxon>
        <taxon>Alphaproteobacteria</taxon>
        <taxon>Rhodobacterales</taxon>
        <taxon>Roseobacteraceae</taxon>
        <taxon>Ruegeria</taxon>
    </lineage>
</organism>
<keyword evidence="1" id="KW-0812">Transmembrane</keyword>
<name>A0A0X3TSH9_9RHOB</name>
<dbReference type="EMBL" id="LQBP01000006">
    <property type="protein sequence ID" value="KUJ78672.1"/>
    <property type="molecule type" value="Genomic_DNA"/>
</dbReference>
<proteinExistence type="predicted"/>
<feature type="transmembrane region" description="Helical" evidence="1">
    <location>
        <begin position="41"/>
        <end position="61"/>
    </location>
</feature>
<feature type="transmembrane region" description="Helical" evidence="1">
    <location>
        <begin position="15"/>
        <end position="36"/>
    </location>
</feature>
<reference evidence="3" key="1">
    <citation type="submission" date="2015-12" db="EMBL/GenBank/DDBJ databases">
        <authorList>
            <person name="Zhang G."/>
            <person name="Stingl U."/>
        </authorList>
    </citation>
    <scope>NUCLEOTIDE SEQUENCE [LARGE SCALE GENOMIC DNA]</scope>
    <source>
        <strain evidence="3">ZGT108</strain>
    </source>
</reference>
<dbReference type="OrthoDB" id="7619983at2"/>
<evidence type="ECO:0008006" key="4">
    <source>
        <dbReference type="Google" id="ProtNLM"/>
    </source>
</evidence>
<sequence length="135" mass="15454">MEDFNLIVAQQPQWIQIWLNILSFGAFLLPISLLIWRQSRVASIITLISSTLAAAGVIFIFNQLGYVRLMGLGHIIPWTPLAFYLWYQQARADMPEPPRWIIRFILLTITISLVFDYADVARYLLGERAAFTAPA</sequence>
<dbReference type="Proteomes" id="UP000053690">
    <property type="component" value="Unassembled WGS sequence"/>
</dbReference>
<accession>A0A0X3TSH9</accession>
<evidence type="ECO:0000313" key="2">
    <source>
        <dbReference type="EMBL" id="KUJ78672.1"/>
    </source>
</evidence>
<comment type="caution">
    <text evidence="2">The sequence shown here is derived from an EMBL/GenBank/DDBJ whole genome shotgun (WGS) entry which is preliminary data.</text>
</comment>